<dbReference type="Pfam" id="PF00149">
    <property type="entry name" value="Metallophos"/>
    <property type="match status" value="1"/>
</dbReference>
<dbReference type="EMBL" id="JAADJG010000047">
    <property type="protein sequence ID" value="KAF4456753.1"/>
    <property type="molecule type" value="Genomic_DNA"/>
</dbReference>
<organism evidence="2 3">
    <name type="scientific">Fusarium austroafricanum</name>
    <dbReference type="NCBI Taxonomy" id="2364996"/>
    <lineage>
        <taxon>Eukaryota</taxon>
        <taxon>Fungi</taxon>
        <taxon>Dikarya</taxon>
        <taxon>Ascomycota</taxon>
        <taxon>Pezizomycotina</taxon>
        <taxon>Sordariomycetes</taxon>
        <taxon>Hypocreomycetidae</taxon>
        <taxon>Hypocreales</taxon>
        <taxon>Nectriaceae</taxon>
        <taxon>Fusarium</taxon>
        <taxon>Fusarium concolor species complex</taxon>
    </lineage>
</organism>
<accession>A0A8H4P4B1</accession>
<reference evidence="2" key="1">
    <citation type="submission" date="2020-01" db="EMBL/GenBank/DDBJ databases">
        <title>Identification and distribution of gene clusters putatively required for synthesis of sphingolipid metabolism inhibitors in phylogenetically diverse species of the filamentous fungus Fusarium.</title>
        <authorList>
            <person name="Kim H.-S."/>
            <person name="Busman M."/>
            <person name="Brown D.W."/>
            <person name="Divon H."/>
            <person name="Uhlig S."/>
            <person name="Proctor R.H."/>
        </authorList>
    </citation>
    <scope>NUCLEOTIDE SEQUENCE</scope>
    <source>
        <strain evidence="2">NRRL 53441</strain>
    </source>
</reference>
<feature type="domain" description="Calcineurin-like phosphoesterase" evidence="1">
    <location>
        <begin position="55"/>
        <end position="234"/>
    </location>
</feature>
<dbReference type="GO" id="GO:0016787">
    <property type="term" value="F:hydrolase activity"/>
    <property type="evidence" value="ECO:0007669"/>
    <property type="project" value="InterPro"/>
</dbReference>
<dbReference type="InterPro" id="IPR004843">
    <property type="entry name" value="Calcineurin-like_PHP"/>
</dbReference>
<dbReference type="CDD" id="cd07379">
    <property type="entry name" value="MPP_239FB"/>
    <property type="match status" value="1"/>
</dbReference>
<evidence type="ECO:0000313" key="2">
    <source>
        <dbReference type="EMBL" id="KAF4456753.1"/>
    </source>
</evidence>
<dbReference type="Proteomes" id="UP000605986">
    <property type="component" value="Unassembled WGS sequence"/>
</dbReference>
<dbReference type="PANTHER" id="PTHR12905:SF28">
    <property type="entry name" value="RHAMNOGALACTURONATE LYASE C-RELATED"/>
    <property type="match status" value="1"/>
</dbReference>
<evidence type="ECO:0000259" key="1">
    <source>
        <dbReference type="Pfam" id="PF00149"/>
    </source>
</evidence>
<dbReference type="Gene3D" id="3.60.21.10">
    <property type="match status" value="1"/>
</dbReference>
<gene>
    <name evidence="2" type="ORF">F53441_1189</name>
</gene>
<keyword evidence="3" id="KW-1185">Reference proteome</keyword>
<proteinExistence type="predicted"/>
<dbReference type="InterPro" id="IPR051693">
    <property type="entry name" value="UPF0046_metallophosphoest"/>
</dbReference>
<dbReference type="OrthoDB" id="630188at2759"/>
<sequence length="307" mass="35049">MFSSRPADLQAILDRPRPSRWQKFWAAPYVFIAQQLYAVTRPATPPQPIIKPVKVVCISDTHNSQPKEIPDGDVLIHAGDLTQSGSFKELQQTIDWIRSQPHPHKIVVAGNHDLLLDDSLDHRLLYRHDTRKREELDWGDIVYLQDSSTTVTCFNGRELQVYGSPRSPKHGNWAFQYTRSNDVWKGAVPGGMDILITHGPPRAHLDLLNLGCTQLLDEVWRVRPSLHVYGHVHEGYGQGWLQYDGLQRAFERIVIARGGLLNLLRVVHEALRWCWTPIQEPQTLLVNPSMVGGLRDDQRRQPIVVTI</sequence>
<dbReference type="InterPro" id="IPR029052">
    <property type="entry name" value="Metallo-depent_PP-like"/>
</dbReference>
<dbReference type="AlphaFoldDB" id="A0A8H4P4B1"/>
<comment type="caution">
    <text evidence="2">The sequence shown here is derived from an EMBL/GenBank/DDBJ whole genome shotgun (WGS) entry which is preliminary data.</text>
</comment>
<dbReference type="SUPFAM" id="SSF56300">
    <property type="entry name" value="Metallo-dependent phosphatases"/>
    <property type="match status" value="1"/>
</dbReference>
<name>A0A8H4P4B1_9HYPO</name>
<dbReference type="PANTHER" id="PTHR12905">
    <property type="entry name" value="METALLOPHOSPHOESTERASE"/>
    <property type="match status" value="1"/>
</dbReference>
<protein>
    <submittedName>
        <fullName evidence="2">Metallo-dependent phosphatase</fullName>
    </submittedName>
</protein>
<evidence type="ECO:0000313" key="3">
    <source>
        <dbReference type="Proteomes" id="UP000605986"/>
    </source>
</evidence>